<dbReference type="InterPro" id="IPR004330">
    <property type="entry name" value="FAR1_DNA_bnd_dom"/>
</dbReference>
<keyword evidence="7" id="KW-1185">Reference proteome</keyword>
<gene>
    <name evidence="6" type="ORF">Ahy_B09g096681</name>
</gene>
<sequence>MDEDTNVEPIYARTKSFSARKNRTRKSHAGALKLKNFVCHREGFKPQNNYGIGNLKRKHTPETRCGCSAMMEIRVDAPSGRWFISYFSDKHNHPLLDPRLTGLLPGHRFMFEADIGHMVNMKKGGISVRQIYRALANQTGGYEYLSFMQRDMYNKIAKQRRQLPGDAYEALNRANYSLFGDVLAFDATYRKNKYMCPLVVFFGVNHHNQTIIFAAALICDEEKDTYRWLLQQLKVAMNGKAPVSVITDGDLSMKFTIEKEFPNAHHRLCAWHLIRNATSNIGKPLFTSMFKNCMLGDYEIDVFRQKWFEMVEGFGIENKNWVLDMHKKRHSWATAHIRGKFFAGFRTTSRCEGLNSIIAKYVNSRYNLVEFIQHFNPCVDHIRWKEVQADLASVNGRPSMQTCFQQLKRSAANVYTLSIFHMFQPILVRAASMKVINMRQTGSYVIYSVGLDRMPNEMWRVFCCDIEMEFNCLCMRMESFGIPCEHIVCVLVHEDIEELPRSLVLPRWTKTAKVGLQNAVGLHWDSLMLSQYSCLMDWFRQLANFACRDNERFIFTREMAMNLLKQFKEEDAAQKELVNDADSVRDGVQVDAFGAGLATNDLGYSMPRDPRKYRTKGGLHSLIKENIDVDSVVWRATIEQLVVFVVASHSQKAMEMTHLIMTRMIT</sequence>
<keyword evidence="2 4" id="KW-0863">Zinc-finger</keyword>
<dbReference type="PANTHER" id="PTHR47718:SF15">
    <property type="entry name" value="PROTEIN FAR1-RELATED SEQUENCE 5-LIKE"/>
    <property type="match status" value="1"/>
</dbReference>
<dbReference type="AlphaFoldDB" id="A0A444XLT0"/>
<dbReference type="EMBL" id="SDMP01000019">
    <property type="protein sequence ID" value="RYQ90633.1"/>
    <property type="molecule type" value="Genomic_DNA"/>
</dbReference>
<proteinExistence type="predicted"/>
<dbReference type="InterPro" id="IPR006564">
    <property type="entry name" value="Znf_PMZ"/>
</dbReference>
<dbReference type="SMART" id="SM00575">
    <property type="entry name" value="ZnF_PMZ"/>
    <property type="match status" value="1"/>
</dbReference>
<dbReference type="Proteomes" id="UP000289738">
    <property type="component" value="Chromosome B09"/>
</dbReference>
<organism evidence="6 7">
    <name type="scientific">Arachis hypogaea</name>
    <name type="common">Peanut</name>
    <dbReference type="NCBI Taxonomy" id="3818"/>
    <lineage>
        <taxon>Eukaryota</taxon>
        <taxon>Viridiplantae</taxon>
        <taxon>Streptophyta</taxon>
        <taxon>Embryophyta</taxon>
        <taxon>Tracheophyta</taxon>
        <taxon>Spermatophyta</taxon>
        <taxon>Magnoliopsida</taxon>
        <taxon>eudicotyledons</taxon>
        <taxon>Gunneridae</taxon>
        <taxon>Pentapetalae</taxon>
        <taxon>rosids</taxon>
        <taxon>fabids</taxon>
        <taxon>Fabales</taxon>
        <taxon>Fabaceae</taxon>
        <taxon>Papilionoideae</taxon>
        <taxon>50 kb inversion clade</taxon>
        <taxon>dalbergioids sensu lato</taxon>
        <taxon>Dalbergieae</taxon>
        <taxon>Pterocarpus clade</taxon>
        <taxon>Arachis</taxon>
    </lineage>
</organism>
<keyword evidence="1" id="KW-0479">Metal-binding</keyword>
<comment type="caution">
    <text evidence="6">The sequence shown here is derived from an EMBL/GenBank/DDBJ whole genome shotgun (WGS) entry which is preliminary data.</text>
</comment>
<protein>
    <recommendedName>
        <fullName evidence="5">SWIM-type domain-containing protein</fullName>
    </recommendedName>
</protein>
<dbReference type="Pfam" id="PF10551">
    <property type="entry name" value="MULE"/>
    <property type="match status" value="1"/>
</dbReference>
<evidence type="ECO:0000313" key="7">
    <source>
        <dbReference type="Proteomes" id="UP000289738"/>
    </source>
</evidence>
<feature type="domain" description="SWIM-type" evidence="5">
    <location>
        <begin position="447"/>
        <end position="495"/>
    </location>
</feature>
<evidence type="ECO:0000256" key="3">
    <source>
        <dbReference type="ARBA" id="ARBA00022833"/>
    </source>
</evidence>
<keyword evidence="3" id="KW-0862">Zinc</keyword>
<evidence type="ECO:0000256" key="4">
    <source>
        <dbReference type="PROSITE-ProRule" id="PRU00325"/>
    </source>
</evidence>
<evidence type="ECO:0000256" key="2">
    <source>
        <dbReference type="ARBA" id="ARBA00022771"/>
    </source>
</evidence>
<dbReference type="Pfam" id="PF03101">
    <property type="entry name" value="FAR1"/>
    <property type="match status" value="1"/>
</dbReference>
<dbReference type="InterPro" id="IPR018289">
    <property type="entry name" value="MULE_transposase_dom"/>
</dbReference>
<evidence type="ECO:0000259" key="5">
    <source>
        <dbReference type="PROSITE" id="PS50966"/>
    </source>
</evidence>
<dbReference type="InterPro" id="IPR007527">
    <property type="entry name" value="Znf_SWIM"/>
</dbReference>
<reference evidence="6 7" key="1">
    <citation type="submission" date="2019-01" db="EMBL/GenBank/DDBJ databases">
        <title>Sequencing of cultivated peanut Arachis hypogaea provides insights into genome evolution and oil improvement.</title>
        <authorList>
            <person name="Chen X."/>
        </authorList>
    </citation>
    <scope>NUCLEOTIDE SEQUENCE [LARGE SCALE GENOMIC DNA]</scope>
    <source>
        <strain evidence="7">cv. Fuhuasheng</strain>
        <tissue evidence="6">Leaves</tissue>
    </source>
</reference>
<dbReference type="InterPro" id="IPR058778">
    <property type="entry name" value="HTH_FAR1-11-like"/>
</dbReference>
<evidence type="ECO:0000313" key="6">
    <source>
        <dbReference type="EMBL" id="RYQ90633.1"/>
    </source>
</evidence>
<dbReference type="GO" id="GO:0008270">
    <property type="term" value="F:zinc ion binding"/>
    <property type="evidence" value="ECO:0007669"/>
    <property type="project" value="UniProtKB-KW"/>
</dbReference>
<dbReference type="Pfam" id="PF26175">
    <property type="entry name" value="HTH_FAR1"/>
    <property type="match status" value="1"/>
</dbReference>
<evidence type="ECO:0000256" key="1">
    <source>
        <dbReference type="ARBA" id="ARBA00022723"/>
    </source>
</evidence>
<dbReference type="PANTHER" id="PTHR47718">
    <property type="entry name" value="OS01G0519700 PROTEIN"/>
    <property type="match status" value="1"/>
</dbReference>
<dbReference type="PROSITE" id="PS50966">
    <property type="entry name" value="ZF_SWIM"/>
    <property type="match status" value="1"/>
</dbReference>
<accession>A0A444XLT0</accession>
<name>A0A444XLT0_ARAHY</name>